<dbReference type="InterPro" id="IPR004365">
    <property type="entry name" value="NA-bd_OB_tRNA"/>
</dbReference>
<accession>A0A316VND0</accession>
<dbReference type="GO" id="GO:0005524">
    <property type="term" value="F:ATP binding"/>
    <property type="evidence" value="ECO:0007669"/>
    <property type="project" value="UniProtKB-KW"/>
</dbReference>
<dbReference type="AlphaFoldDB" id="A0A316VND0"/>
<dbReference type="CDD" id="cd04322">
    <property type="entry name" value="LysRS_N"/>
    <property type="match status" value="1"/>
</dbReference>
<proteinExistence type="inferred from homology"/>
<feature type="compositionally biased region" description="Low complexity" evidence="11">
    <location>
        <begin position="44"/>
        <end position="60"/>
    </location>
</feature>
<dbReference type="InParanoid" id="A0A316VND0"/>
<dbReference type="EMBL" id="KZ819532">
    <property type="protein sequence ID" value="PWN38814.1"/>
    <property type="molecule type" value="Genomic_DNA"/>
</dbReference>
<dbReference type="PIRSF" id="PIRSF039101">
    <property type="entry name" value="LysRS2"/>
    <property type="match status" value="1"/>
</dbReference>
<keyword evidence="14" id="KW-1185">Reference proteome</keyword>
<dbReference type="CDD" id="cd00775">
    <property type="entry name" value="LysRS_core"/>
    <property type="match status" value="1"/>
</dbReference>
<dbReference type="SUPFAM" id="SSF55681">
    <property type="entry name" value="Class II aaRS and biotin synthetases"/>
    <property type="match status" value="1"/>
</dbReference>
<dbReference type="PROSITE" id="PS50862">
    <property type="entry name" value="AA_TRNA_LIGASE_II"/>
    <property type="match status" value="1"/>
</dbReference>
<evidence type="ECO:0000256" key="4">
    <source>
        <dbReference type="ARBA" id="ARBA00022598"/>
    </source>
</evidence>
<evidence type="ECO:0000256" key="1">
    <source>
        <dbReference type="ARBA" id="ARBA00004496"/>
    </source>
</evidence>
<dbReference type="STRING" id="1522189.A0A316VND0"/>
<comment type="similarity">
    <text evidence="2">Belongs to the class-II aminoacyl-tRNA synthetase family.</text>
</comment>
<dbReference type="GO" id="GO:0006430">
    <property type="term" value="P:lysyl-tRNA aminoacylation"/>
    <property type="evidence" value="ECO:0007669"/>
    <property type="project" value="InterPro"/>
</dbReference>
<dbReference type="FunFam" id="3.30.930.10:FF:000238">
    <property type="entry name" value="Lysine--tRNA ligase"/>
    <property type="match status" value="1"/>
</dbReference>
<organism evidence="13 14">
    <name type="scientific">Ceraceosorus guamensis</name>
    <dbReference type="NCBI Taxonomy" id="1522189"/>
    <lineage>
        <taxon>Eukaryota</taxon>
        <taxon>Fungi</taxon>
        <taxon>Dikarya</taxon>
        <taxon>Basidiomycota</taxon>
        <taxon>Ustilaginomycotina</taxon>
        <taxon>Exobasidiomycetes</taxon>
        <taxon>Ceraceosorales</taxon>
        <taxon>Ceraceosoraceae</taxon>
        <taxon>Ceraceosorus</taxon>
    </lineage>
</organism>
<name>A0A316VND0_9BASI</name>
<dbReference type="Gene3D" id="3.30.930.10">
    <property type="entry name" value="Bira Bifunctional Protein, Domain 2"/>
    <property type="match status" value="1"/>
</dbReference>
<dbReference type="PANTHER" id="PTHR42918">
    <property type="entry name" value="LYSYL-TRNA SYNTHETASE"/>
    <property type="match status" value="1"/>
</dbReference>
<dbReference type="FunFam" id="2.40.50.140:FF:000050">
    <property type="entry name" value="Lysine--tRNA ligase"/>
    <property type="match status" value="1"/>
</dbReference>
<dbReference type="InterPro" id="IPR045864">
    <property type="entry name" value="aa-tRNA-synth_II/BPL/LPL"/>
</dbReference>
<keyword evidence="8 13" id="KW-0030">Aminoacyl-tRNA synthetase</keyword>
<dbReference type="GO" id="GO:0004824">
    <property type="term" value="F:lysine-tRNA ligase activity"/>
    <property type="evidence" value="ECO:0007669"/>
    <property type="project" value="UniProtKB-EC"/>
</dbReference>
<evidence type="ECO:0000313" key="14">
    <source>
        <dbReference type="Proteomes" id="UP000245783"/>
    </source>
</evidence>
<dbReference type="GO" id="GO:0005829">
    <property type="term" value="C:cytosol"/>
    <property type="evidence" value="ECO:0007669"/>
    <property type="project" value="TreeGrafter"/>
</dbReference>
<dbReference type="PANTHER" id="PTHR42918:SF9">
    <property type="entry name" value="LYSINE--TRNA LIGASE"/>
    <property type="match status" value="1"/>
</dbReference>
<dbReference type="InterPro" id="IPR044136">
    <property type="entry name" value="Lys-tRNA-ligase_II_N"/>
</dbReference>
<evidence type="ECO:0000256" key="8">
    <source>
        <dbReference type="ARBA" id="ARBA00023146"/>
    </source>
</evidence>
<evidence type="ECO:0000256" key="6">
    <source>
        <dbReference type="ARBA" id="ARBA00022840"/>
    </source>
</evidence>
<feature type="region of interest" description="Disordered" evidence="11">
    <location>
        <begin position="20"/>
        <end position="82"/>
    </location>
</feature>
<feature type="domain" description="Aminoacyl-transfer RNA synthetases class-II family profile" evidence="12">
    <location>
        <begin position="260"/>
        <end position="591"/>
    </location>
</feature>
<evidence type="ECO:0000259" key="12">
    <source>
        <dbReference type="PROSITE" id="PS50862"/>
    </source>
</evidence>
<dbReference type="FunCoup" id="A0A316VND0">
    <property type="interactions" value="744"/>
</dbReference>
<keyword evidence="3" id="KW-0963">Cytoplasm</keyword>
<keyword evidence="6" id="KW-0067">ATP-binding</keyword>
<keyword evidence="7" id="KW-0648">Protein biosynthesis</keyword>
<dbReference type="Proteomes" id="UP000245783">
    <property type="component" value="Unassembled WGS sequence"/>
</dbReference>
<dbReference type="InterPro" id="IPR004364">
    <property type="entry name" value="Aa-tRNA-synt_II"/>
</dbReference>
<evidence type="ECO:0000256" key="3">
    <source>
        <dbReference type="ARBA" id="ARBA00022490"/>
    </source>
</evidence>
<dbReference type="Gene3D" id="2.40.50.140">
    <property type="entry name" value="Nucleic acid-binding proteins"/>
    <property type="match status" value="1"/>
</dbReference>
<dbReference type="NCBIfam" id="NF001756">
    <property type="entry name" value="PRK00484.1"/>
    <property type="match status" value="1"/>
</dbReference>
<dbReference type="PRINTS" id="PR00982">
    <property type="entry name" value="TRNASYNTHLYS"/>
</dbReference>
<feature type="compositionally biased region" description="Basic and acidic residues" evidence="11">
    <location>
        <begin position="20"/>
        <end position="43"/>
    </location>
</feature>
<gene>
    <name evidence="13" type="ORF">IE81DRAFT_327118</name>
</gene>
<dbReference type="RefSeq" id="XP_025365974.1">
    <property type="nucleotide sequence ID" value="XM_025515014.1"/>
</dbReference>
<dbReference type="EC" id="6.1.1.6" evidence="10"/>
<evidence type="ECO:0000256" key="5">
    <source>
        <dbReference type="ARBA" id="ARBA00022741"/>
    </source>
</evidence>
<protein>
    <recommendedName>
        <fullName evidence="10">Lysine--tRNA ligase</fullName>
        <ecNumber evidence="10">6.1.1.6</ecNumber>
    </recommendedName>
    <alternativeName>
        <fullName evidence="10">Lysyl-tRNA synthetase</fullName>
    </alternativeName>
</protein>
<dbReference type="Pfam" id="PF00152">
    <property type="entry name" value="tRNA-synt_2"/>
    <property type="match status" value="1"/>
</dbReference>
<dbReference type="OrthoDB" id="21243at2759"/>
<dbReference type="InterPro" id="IPR018149">
    <property type="entry name" value="Lys-tRNA-synth_II_C"/>
</dbReference>
<evidence type="ECO:0000256" key="7">
    <source>
        <dbReference type="ARBA" id="ARBA00022917"/>
    </source>
</evidence>
<keyword evidence="4" id="KW-0436">Ligase</keyword>
<dbReference type="InterPro" id="IPR002313">
    <property type="entry name" value="Lys-tRNA-ligase_II"/>
</dbReference>
<dbReference type="HAMAP" id="MF_00252">
    <property type="entry name" value="Lys_tRNA_synth_class2"/>
    <property type="match status" value="1"/>
</dbReference>
<comment type="catalytic activity">
    <reaction evidence="9 10">
        <text>tRNA(Lys) + L-lysine + ATP = L-lysyl-tRNA(Lys) + AMP + diphosphate</text>
        <dbReference type="Rhea" id="RHEA:20792"/>
        <dbReference type="Rhea" id="RHEA-COMP:9696"/>
        <dbReference type="Rhea" id="RHEA-COMP:9697"/>
        <dbReference type="ChEBI" id="CHEBI:30616"/>
        <dbReference type="ChEBI" id="CHEBI:32551"/>
        <dbReference type="ChEBI" id="CHEBI:33019"/>
        <dbReference type="ChEBI" id="CHEBI:78442"/>
        <dbReference type="ChEBI" id="CHEBI:78529"/>
        <dbReference type="ChEBI" id="CHEBI:456215"/>
        <dbReference type="EC" id="6.1.1.6"/>
    </reaction>
</comment>
<dbReference type="InterPro" id="IPR034762">
    <property type="entry name" value="Lys-tRNA-ligase_II_bac/euk"/>
</dbReference>
<comment type="subcellular location">
    <subcellularLocation>
        <location evidence="1">Cytoplasm</location>
    </subcellularLocation>
</comment>
<dbReference type="GO" id="GO:0000049">
    <property type="term" value="F:tRNA binding"/>
    <property type="evidence" value="ECO:0007669"/>
    <property type="project" value="TreeGrafter"/>
</dbReference>
<evidence type="ECO:0000256" key="10">
    <source>
        <dbReference type="RuleBase" id="RU003748"/>
    </source>
</evidence>
<dbReference type="InterPro" id="IPR006195">
    <property type="entry name" value="aa-tRNA-synth_II"/>
</dbReference>
<dbReference type="NCBIfam" id="TIGR00499">
    <property type="entry name" value="lysS_bact"/>
    <property type="match status" value="1"/>
</dbReference>
<feature type="region of interest" description="Disordered" evidence="11">
    <location>
        <begin position="591"/>
        <end position="617"/>
    </location>
</feature>
<evidence type="ECO:0000256" key="9">
    <source>
        <dbReference type="ARBA" id="ARBA00048573"/>
    </source>
</evidence>
<reference evidence="13 14" key="1">
    <citation type="journal article" date="2018" name="Mol. Biol. Evol.">
        <title>Broad Genomic Sampling Reveals a Smut Pathogenic Ancestry of the Fungal Clade Ustilaginomycotina.</title>
        <authorList>
            <person name="Kijpornyongpan T."/>
            <person name="Mondo S.J."/>
            <person name="Barry K."/>
            <person name="Sandor L."/>
            <person name="Lee J."/>
            <person name="Lipzen A."/>
            <person name="Pangilinan J."/>
            <person name="LaButti K."/>
            <person name="Hainaut M."/>
            <person name="Henrissat B."/>
            <person name="Grigoriev I.V."/>
            <person name="Spatafora J.W."/>
            <person name="Aime M.C."/>
        </authorList>
    </citation>
    <scope>NUCLEOTIDE SEQUENCE [LARGE SCALE GENOMIC DNA]</scope>
    <source>
        <strain evidence="13 14">MCA 4658</strain>
    </source>
</reference>
<dbReference type="Pfam" id="PF01336">
    <property type="entry name" value="tRNA_anti-codon"/>
    <property type="match status" value="1"/>
</dbReference>
<dbReference type="SUPFAM" id="SSF50249">
    <property type="entry name" value="Nucleic acid-binding proteins"/>
    <property type="match status" value="1"/>
</dbReference>
<evidence type="ECO:0000256" key="11">
    <source>
        <dbReference type="SAM" id="MobiDB-lite"/>
    </source>
</evidence>
<dbReference type="InterPro" id="IPR012340">
    <property type="entry name" value="NA-bd_OB-fold"/>
</dbReference>
<sequence>MSEPVADAAAAAAKLLKDEVTGDMVTKNELKRRQKQREKEASKAAKAAAAPAQQQQQQQQGGSGSKAKKEEEEELTPNQFYERRSRQILALRQSKQPDPYPHKFHVSSSIADFIERYADKTQKGQHIEDVQVSLAGRIHNMRSGSSKLRFYDLHGEGVQVQITAQIQYHKAGEEAFFAAHDLLKRGDIVGVKGFPGKTKTGELSIFPTEIQLLAPNLRMLPKAPAGSSGRGGFTDQEQRYRKRYLDLIMNPHVRDIFVKRAKIINYVRRFLDNLGFLEVETPMMNMIAGGATAKPFVTHHNDLKLDLFMRVAPELYLKELVVGGLDRVYEIGRVFRNESIDQTHNPEFSICEFYMAYADMHDIMDLTESMISGLVKSVTGGYKIKYHPDGKDVEGGREFEIDFSTPWKRFDMIKELESQLNVTFPPANVLHTEENRKWLSDLAAKHNVDCSEPRTSARLIDKLVGEFIEVKCVNPSFIVGHPQVMSPLAKRHRDIEGLCERFEVFVATKEICNAYTELNDPFDQRERFEEQTRQKDAGDDEAQGIDHVFVDALEHGLPPTGGWGMGIDRLVMFLTDSNSIKEVLAFPANKPLPQQGSADVASAQPDAAEGAPAQPGI</sequence>
<keyword evidence="5" id="KW-0547">Nucleotide-binding</keyword>
<evidence type="ECO:0000256" key="2">
    <source>
        <dbReference type="ARBA" id="ARBA00008226"/>
    </source>
</evidence>
<evidence type="ECO:0000313" key="13">
    <source>
        <dbReference type="EMBL" id="PWN38814.1"/>
    </source>
</evidence>
<dbReference type="GeneID" id="37036884"/>